<dbReference type="PANTHER" id="PTHR33175:SF3">
    <property type="entry name" value="DNA-BINDING PROTEIN HU-BETA"/>
    <property type="match status" value="1"/>
</dbReference>
<evidence type="ECO:0000313" key="6">
    <source>
        <dbReference type="Proteomes" id="UP000285961"/>
    </source>
</evidence>
<evidence type="ECO:0000256" key="2">
    <source>
        <dbReference type="ARBA" id="ARBA00023067"/>
    </source>
</evidence>
<gene>
    <name evidence="5" type="ORF">C4532_00730</name>
</gene>
<comment type="similarity">
    <text evidence="1 4">Belongs to the bacterial histone-like protein family.</text>
</comment>
<accession>A0A419F9D3</accession>
<dbReference type="Pfam" id="PF00216">
    <property type="entry name" value="Bac_DNA_binding"/>
    <property type="match status" value="1"/>
</dbReference>
<dbReference type="PRINTS" id="PR01727">
    <property type="entry name" value="DNABINDINGHU"/>
</dbReference>
<dbReference type="SUPFAM" id="SSF47729">
    <property type="entry name" value="IHF-like DNA-binding proteins"/>
    <property type="match status" value="1"/>
</dbReference>
<dbReference type="PROSITE" id="PS00045">
    <property type="entry name" value="HISTONE_LIKE"/>
    <property type="match status" value="1"/>
</dbReference>
<organism evidence="5 6">
    <name type="scientific">Candidatus Abyssobacteria bacterium SURF_17</name>
    <dbReference type="NCBI Taxonomy" id="2093361"/>
    <lineage>
        <taxon>Bacteria</taxon>
        <taxon>Pseudomonadati</taxon>
        <taxon>Candidatus Hydrogenedentota</taxon>
        <taxon>Candidatus Abyssobacteria</taxon>
    </lineage>
</organism>
<comment type="caution">
    <text evidence="5">The sequence shown here is derived from an EMBL/GenBank/DDBJ whole genome shotgun (WGS) entry which is preliminary data.</text>
</comment>
<dbReference type="Proteomes" id="UP000285961">
    <property type="component" value="Unassembled WGS sequence"/>
</dbReference>
<evidence type="ECO:0000256" key="3">
    <source>
        <dbReference type="ARBA" id="ARBA00023125"/>
    </source>
</evidence>
<proteinExistence type="inferred from homology"/>
<dbReference type="CDD" id="cd13831">
    <property type="entry name" value="HU"/>
    <property type="match status" value="1"/>
</dbReference>
<keyword evidence="2" id="KW-0226">DNA condensation</keyword>
<dbReference type="PANTHER" id="PTHR33175">
    <property type="entry name" value="DNA-BINDING PROTEIN HU"/>
    <property type="match status" value="1"/>
</dbReference>
<keyword evidence="3 5" id="KW-0238">DNA-binding</keyword>
<dbReference type="InterPro" id="IPR000119">
    <property type="entry name" value="Hist_DNA-bd"/>
</dbReference>
<evidence type="ECO:0000313" key="5">
    <source>
        <dbReference type="EMBL" id="RJP75306.1"/>
    </source>
</evidence>
<protein>
    <submittedName>
        <fullName evidence="5">HU family DNA-binding protein</fullName>
    </submittedName>
</protein>
<dbReference type="GO" id="GO:0003677">
    <property type="term" value="F:DNA binding"/>
    <property type="evidence" value="ECO:0007669"/>
    <property type="project" value="UniProtKB-KW"/>
</dbReference>
<dbReference type="EMBL" id="QZKI01000005">
    <property type="protein sequence ID" value="RJP75306.1"/>
    <property type="molecule type" value="Genomic_DNA"/>
</dbReference>
<evidence type="ECO:0000256" key="1">
    <source>
        <dbReference type="ARBA" id="ARBA00010529"/>
    </source>
</evidence>
<dbReference type="InterPro" id="IPR020816">
    <property type="entry name" value="Histone-like_DNA-bd_CS"/>
</dbReference>
<reference evidence="5 6" key="1">
    <citation type="journal article" date="2017" name="ISME J.">
        <title>Energy and carbon metabolisms in a deep terrestrial subsurface fluid microbial community.</title>
        <authorList>
            <person name="Momper L."/>
            <person name="Jungbluth S.P."/>
            <person name="Lee M.D."/>
            <person name="Amend J.P."/>
        </authorList>
    </citation>
    <scope>NUCLEOTIDE SEQUENCE [LARGE SCALE GENOMIC DNA]</scope>
    <source>
        <strain evidence="5">SURF_17</strain>
    </source>
</reference>
<sequence length="89" mass="9559">MNKGELVDAVAKELKSSKAAAERAVNSVLANVKKGLRKDKKVQLVGFGTFDVRKRKARMGRNPRTGEAIAIKASKSVGFKAGQAFKNSV</sequence>
<dbReference type="AlphaFoldDB" id="A0A419F9D3"/>
<evidence type="ECO:0000256" key="4">
    <source>
        <dbReference type="RuleBase" id="RU003939"/>
    </source>
</evidence>
<dbReference type="SMART" id="SM00411">
    <property type="entry name" value="BHL"/>
    <property type="match status" value="1"/>
</dbReference>
<dbReference type="InterPro" id="IPR010992">
    <property type="entry name" value="IHF-like_DNA-bd_dom_sf"/>
</dbReference>
<name>A0A419F9D3_9BACT</name>
<dbReference type="Gene3D" id="4.10.520.10">
    <property type="entry name" value="IHF-like DNA-binding proteins"/>
    <property type="match status" value="1"/>
</dbReference>
<dbReference type="GO" id="GO:0030261">
    <property type="term" value="P:chromosome condensation"/>
    <property type="evidence" value="ECO:0007669"/>
    <property type="project" value="UniProtKB-KW"/>
</dbReference>
<dbReference type="GO" id="GO:0030527">
    <property type="term" value="F:structural constituent of chromatin"/>
    <property type="evidence" value="ECO:0007669"/>
    <property type="project" value="InterPro"/>
</dbReference>